<dbReference type="Pfam" id="PF18072">
    <property type="entry name" value="FGAR-AT_linker"/>
    <property type="match status" value="1"/>
</dbReference>
<evidence type="ECO:0000256" key="5">
    <source>
        <dbReference type="ARBA" id="ARBA00022598"/>
    </source>
</evidence>
<comment type="subcellular location">
    <subcellularLocation>
        <location evidence="1 14">Cytoplasm</location>
    </subcellularLocation>
</comment>
<dbReference type="FunFam" id="3.90.650.10:FF:000002">
    <property type="entry name" value="Phosphoribosylformylglycinamidine synthase"/>
    <property type="match status" value="1"/>
</dbReference>
<keyword evidence="9 14" id="KW-0067">ATP-binding</keyword>
<feature type="active site" evidence="14">
    <location>
        <position position="1272"/>
    </location>
</feature>
<dbReference type="CDD" id="cd01740">
    <property type="entry name" value="GATase1_FGAR_AT"/>
    <property type="match status" value="1"/>
</dbReference>
<feature type="domain" description="PurM-like C-terminal" evidence="15">
    <location>
        <begin position="432"/>
        <end position="589"/>
    </location>
</feature>
<dbReference type="SMART" id="SM01211">
    <property type="entry name" value="GATase_5"/>
    <property type="match status" value="1"/>
</dbReference>
<dbReference type="InterPro" id="IPR036676">
    <property type="entry name" value="PurM-like_C_sf"/>
</dbReference>
<dbReference type="Proteomes" id="UP000307790">
    <property type="component" value="Unassembled WGS sequence"/>
</dbReference>
<comment type="caution">
    <text evidence="19">The sequence shown here is derived from an EMBL/GenBank/DDBJ whole genome shotgun (WGS) entry which is preliminary data.</text>
</comment>
<feature type="active site" evidence="14">
    <location>
        <position position="1274"/>
    </location>
</feature>
<dbReference type="OrthoDB" id="9804441at2"/>
<dbReference type="GO" id="GO:0046872">
    <property type="term" value="F:metal ion binding"/>
    <property type="evidence" value="ECO:0007669"/>
    <property type="project" value="UniProtKB-KW"/>
</dbReference>
<keyword evidence="8 14" id="KW-0658">Purine biosynthesis</keyword>
<dbReference type="Gene3D" id="1.10.8.750">
    <property type="entry name" value="Phosphoribosylformylglycinamidine synthase, linker domain"/>
    <property type="match status" value="1"/>
</dbReference>
<gene>
    <name evidence="14 19" type="primary">purL</name>
    <name evidence="19" type="synonym">purI</name>
    <name evidence="19" type="ORF">FE810_04620</name>
</gene>
<dbReference type="InterPro" id="IPR010073">
    <property type="entry name" value="PurL_large"/>
</dbReference>
<dbReference type="FunFam" id="3.30.1330.10:FF:000005">
    <property type="entry name" value="Phosphoribosylformylglycinamidine synthase"/>
    <property type="match status" value="1"/>
</dbReference>
<accession>A0A5R9IUE8</accession>
<feature type="domain" description="PurM-like C-terminal" evidence="15">
    <location>
        <begin position="841"/>
        <end position="973"/>
    </location>
</feature>
<keyword evidence="5 14" id="KW-0436">Ligase</keyword>
<name>A0A5R9IUE8_9GAMM</name>
<keyword evidence="11 14" id="KW-0315">Glutamine amidotransferase</keyword>
<organism evidence="19 20">
    <name type="scientific">Thalassotalea litorea</name>
    <dbReference type="NCBI Taxonomy" id="2020715"/>
    <lineage>
        <taxon>Bacteria</taxon>
        <taxon>Pseudomonadati</taxon>
        <taxon>Pseudomonadota</taxon>
        <taxon>Gammaproteobacteria</taxon>
        <taxon>Alteromonadales</taxon>
        <taxon>Colwelliaceae</taxon>
        <taxon>Thalassotalea</taxon>
    </lineage>
</organism>
<dbReference type="Pfam" id="PF22689">
    <property type="entry name" value="FGAR-AT_PurM_N-like"/>
    <property type="match status" value="1"/>
</dbReference>
<evidence type="ECO:0000256" key="13">
    <source>
        <dbReference type="ARBA" id="ARBA00057317"/>
    </source>
</evidence>
<dbReference type="HAMAP" id="MF_00419">
    <property type="entry name" value="PurL_1"/>
    <property type="match status" value="1"/>
</dbReference>
<evidence type="ECO:0000256" key="14">
    <source>
        <dbReference type="HAMAP-Rule" id="MF_00419"/>
    </source>
</evidence>
<dbReference type="Pfam" id="PF02769">
    <property type="entry name" value="AIRS_C"/>
    <property type="match status" value="2"/>
</dbReference>
<dbReference type="InterPro" id="IPR010918">
    <property type="entry name" value="PurM-like_C_dom"/>
</dbReference>
<dbReference type="PANTHER" id="PTHR10099">
    <property type="entry name" value="PHOSPHORIBOSYLFORMYLGLYCINAMIDINE SYNTHASE"/>
    <property type="match status" value="1"/>
</dbReference>
<sequence length="1307" mass="143227">MEILRGAPALSDFRLKKLLTQCAQLNLPVTDIYAEFMHFSHNDAALTSDELSKLQKLLTYGPTIEEHEPQGTLFLVTPRPGTISPWSSKSTDIAHNCGLEKIIRLERGIAYYVETSNELSAEQQNALLALFHDRMMEVVFANFEQAEQLFASAEPGSLASVDILTGGREALAKANIELGLALADDEIDYLVENFSKLGRNPNDIELYMFAQANSEHCRHKIFNADWTIDGVAQDKSLFKMIKNTYELNSDFVLSAYKDNAAVMTGSEAGRFFPNPVSHEYEYTQEDIQILMKVETHNHPTAISPYPGAATGSGGEIRDEGATGIGSKPKAGLVGFTVSNLRIPGFEQPWETDFGKPGRIVTALDIMIEGPLGGAAFNNEFGRPNILGYFRTYEEQVHSFNGEEIRGYHKPIMLAGGLGNIRDEHVQKGEIVVGASLIALGGPAMNIGLGGGAASSMASGQSNEDLDFASVQRENPEMERRCQEVIDRCWQLGDDNPILFIHDVGAGGLSNAFPELVADGGRGGKFELRNVPNDERSMSPLEIWCNESQERYVLAVAPERMDEFKAICERERAPFAVVGYATEEEHLTLTDSHFADDAEKNTPIDLSLDLLLGKPPKMHRQVASKTETGKALALDDITLDDAADRILSLPTVAEKTFLITIGDRSVTGMVNRDQMVGPWQVPVADCAVTAAALDSYHGEAMSLGERTPVALLNYGASARLAVAESLTNIASADIGDLNRIKLSANWMAAAGHPGEDAGLYEAVKAVGEELCPELGLTIPVGKDSMSMKTQWQDENGEDKAVTSPLSLVITAFGRVEDIRKTVTPQLRTDKGESRIVAIDLSGGKNRLGGSCLAQVYKQLGTQTPDVDDAKVLKGFFNAIQTLVREEKLLAYHDRSDGGLFAAVAEMAFAGHTGVDIDISKLVGDDLSVLFNEELGAVIQIRETDIDAIHAVFADHGILEYCTDIGRLNNDDQIRFSRDGDEVLSNTRTHFRTVWAQTTFRMQSLRDNPECAEQEHMLKFDTEDPGLNVNLTFDLNDDIVASHIAADAENETNPKVAILREQGVNSHVEMAAAFDRAGFITVDVHMSDVLAGRVDLADFKGLVACGGFSYGDVLGAGEGWAKSILFNDKAREMFKTFFHREDTFSLGVCNGCQMLSNLHEIIPGSDAWPRFVQNKSERFEARFSLVEIQQSPSIFFKGMEGSHMPIAVSHGEGRAEFTSEQAIADANDSGTVAMRYVDNYGQITETYPSNPNGSPDGITSLTTTDGRVTIMMPHPERVFRTVANSWHPDEWQEDSPWVRMFRNARKFVG</sequence>
<evidence type="ECO:0000259" key="18">
    <source>
        <dbReference type="Pfam" id="PF22689"/>
    </source>
</evidence>
<dbReference type="EC" id="6.3.5.3" evidence="14"/>
<dbReference type="CDD" id="cd02204">
    <property type="entry name" value="PurL_repeat2"/>
    <property type="match status" value="1"/>
</dbReference>
<dbReference type="SUPFAM" id="SSF56042">
    <property type="entry name" value="PurM C-terminal domain-like"/>
    <property type="match status" value="2"/>
</dbReference>
<keyword evidence="20" id="KW-1185">Reference proteome</keyword>
<dbReference type="Pfam" id="PF13507">
    <property type="entry name" value="GATase_5"/>
    <property type="match status" value="1"/>
</dbReference>
<dbReference type="InterPro" id="IPR036604">
    <property type="entry name" value="PurS-like_sf"/>
</dbReference>
<keyword evidence="10 14" id="KW-0460">Magnesium</keyword>
<keyword evidence="7 14" id="KW-0547">Nucleotide-binding</keyword>
<dbReference type="GO" id="GO:0005524">
    <property type="term" value="F:ATP binding"/>
    <property type="evidence" value="ECO:0007669"/>
    <property type="project" value="UniProtKB-UniRule"/>
</dbReference>
<evidence type="ECO:0000256" key="2">
    <source>
        <dbReference type="ARBA" id="ARBA00004920"/>
    </source>
</evidence>
<dbReference type="NCBIfam" id="NF003672">
    <property type="entry name" value="PRK05297.1"/>
    <property type="match status" value="1"/>
</dbReference>
<dbReference type="Pfam" id="PF18076">
    <property type="entry name" value="FGAR-AT_N"/>
    <property type="match status" value="1"/>
</dbReference>
<comment type="caution">
    <text evidence="14">Lacks conserved residue(s) required for the propagation of feature annotation.</text>
</comment>
<evidence type="ECO:0000259" key="17">
    <source>
        <dbReference type="Pfam" id="PF18076"/>
    </source>
</evidence>
<feature type="binding site" evidence="14">
    <location>
        <position position="723"/>
    </location>
    <ligand>
        <name>Mg(2+)</name>
        <dbReference type="ChEBI" id="CHEBI:18420"/>
    </ligand>
</feature>
<dbReference type="SUPFAM" id="SSF52317">
    <property type="entry name" value="Class I glutamine amidotransferase-like"/>
    <property type="match status" value="1"/>
</dbReference>
<feature type="binding site" evidence="14">
    <location>
        <position position="684"/>
    </location>
    <ligand>
        <name>Mg(2+)</name>
        <dbReference type="ChEBI" id="CHEBI:18420"/>
    </ligand>
</feature>
<comment type="subunit">
    <text evidence="14">Monomer.</text>
</comment>
<dbReference type="RefSeq" id="WP_138318861.1">
    <property type="nucleotide sequence ID" value="NZ_VCBC01000004.1"/>
</dbReference>
<feature type="binding site" evidence="14">
    <location>
        <position position="683"/>
    </location>
    <ligand>
        <name>ATP</name>
        <dbReference type="ChEBI" id="CHEBI:30616"/>
    </ligand>
</feature>
<dbReference type="GO" id="GO:0004642">
    <property type="term" value="F:phosphoribosylformylglycinamidine synthase activity"/>
    <property type="evidence" value="ECO:0007669"/>
    <property type="project" value="UniProtKB-UniRule"/>
</dbReference>
<dbReference type="UniPathway" id="UPA00074">
    <property type="reaction ID" value="UER00128"/>
</dbReference>
<evidence type="ECO:0000256" key="1">
    <source>
        <dbReference type="ARBA" id="ARBA00004496"/>
    </source>
</evidence>
<feature type="domain" description="Phosphoribosylformylglycinamidine synthase linker" evidence="16">
    <location>
        <begin position="171"/>
        <end position="220"/>
    </location>
</feature>
<comment type="similarity">
    <text evidence="3 14">In the N-terminal section; belongs to the FGAMS family.</text>
</comment>
<dbReference type="GO" id="GO:0005737">
    <property type="term" value="C:cytoplasm"/>
    <property type="evidence" value="ECO:0007669"/>
    <property type="project" value="UniProtKB-SubCell"/>
</dbReference>
<dbReference type="FunFam" id="1.10.8.750:FF:000002">
    <property type="entry name" value="Phosphoribosylformylglycinamidine synthase"/>
    <property type="match status" value="1"/>
</dbReference>
<evidence type="ECO:0000313" key="20">
    <source>
        <dbReference type="Proteomes" id="UP000307790"/>
    </source>
</evidence>
<dbReference type="SUPFAM" id="SSF55326">
    <property type="entry name" value="PurM N-terminal domain-like"/>
    <property type="match status" value="2"/>
</dbReference>
<feature type="binding site" evidence="14">
    <location>
        <position position="894"/>
    </location>
    <ligand>
        <name>ATP</name>
        <dbReference type="ChEBI" id="CHEBI:30616"/>
    </ligand>
</feature>
<evidence type="ECO:0000256" key="3">
    <source>
        <dbReference type="ARBA" id="ARBA00008608"/>
    </source>
</evidence>
<feature type="binding site" evidence="14">
    <location>
        <begin position="307"/>
        <end position="318"/>
    </location>
    <ligand>
        <name>ATP</name>
        <dbReference type="ChEBI" id="CHEBI:30616"/>
    </ligand>
</feature>
<dbReference type="PANTHER" id="PTHR10099:SF1">
    <property type="entry name" value="PHOSPHORIBOSYLFORMYLGLYCINAMIDINE SYNTHASE"/>
    <property type="match status" value="1"/>
</dbReference>
<evidence type="ECO:0000256" key="8">
    <source>
        <dbReference type="ARBA" id="ARBA00022755"/>
    </source>
</evidence>
<dbReference type="InterPro" id="IPR040707">
    <property type="entry name" value="FGAR-AT_N"/>
</dbReference>
<feature type="active site" description="Nucleophile" evidence="14">
    <location>
        <position position="1147"/>
    </location>
</feature>
<evidence type="ECO:0000256" key="10">
    <source>
        <dbReference type="ARBA" id="ARBA00022842"/>
    </source>
</evidence>
<feature type="domain" description="FGAR-AT PurM N-terminal-like" evidence="18">
    <location>
        <begin position="653"/>
        <end position="812"/>
    </location>
</feature>
<dbReference type="InterPro" id="IPR029062">
    <property type="entry name" value="Class_I_gatase-like"/>
</dbReference>
<dbReference type="PROSITE" id="PS51273">
    <property type="entry name" value="GATASE_TYPE_1"/>
    <property type="match status" value="1"/>
</dbReference>
<dbReference type="Gene3D" id="3.30.1330.10">
    <property type="entry name" value="PurM-like, N-terminal domain"/>
    <property type="match status" value="2"/>
</dbReference>
<dbReference type="EMBL" id="VCBC01000004">
    <property type="protein sequence ID" value="TLU66796.1"/>
    <property type="molecule type" value="Genomic_DNA"/>
</dbReference>
<feature type="binding site" evidence="14">
    <location>
        <position position="892"/>
    </location>
    <ligand>
        <name>Mg(2+)</name>
        <dbReference type="ChEBI" id="CHEBI:18420"/>
    </ligand>
</feature>
<dbReference type="FunFam" id="3.40.50.880:FF:000008">
    <property type="entry name" value="Phosphoribosylformylglycinamidine synthase"/>
    <property type="match status" value="1"/>
</dbReference>
<evidence type="ECO:0000256" key="12">
    <source>
        <dbReference type="ARBA" id="ARBA00052585"/>
    </source>
</evidence>
<evidence type="ECO:0000259" key="16">
    <source>
        <dbReference type="Pfam" id="PF18072"/>
    </source>
</evidence>
<keyword evidence="4 14" id="KW-0963">Cytoplasm</keyword>
<comment type="catalytic activity">
    <reaction evidence="12 14">
        <text>N(2)-formyl-N(1)-(5-phospho-beta-D-ribosyl)glycinamide + L-glutamine + ATP + H2O = 2-formamido-N(1)-(5-O-phospho-beta-D-ribosyl)acetamidine + L-glutamate + ADP + phosphate + H(+)</text>
        <dbReference type="Rhea" id="RHEA:17129"/>
        <dbReference type="ChEBI" id="CHEBI:15377"/>
        <dbReference type="ChEBI" id="CHEBI:15378"/>
        <dbReference type="ChEBI" id="CHEBI:29985"/>
        <dbReference type="ChEBI" id="CHEBI:30616"/>
        <dbReference type="ChEBI" id="CHEBI:43474"/>
        <dbReference type="ChEBI" id="CHEBI:58359"/>
        <dbReference type="ChEBI" id="CHEBI:147286"/>
        <dbReference type="ChEBI" id="CHEBI:147287"/>
        <dbReference type="ChEBI" id="CHEBI:456216"/>
        <dbReference type="EC" id="6.3.5.3"/>
    </reaction>
</comment>
<evidence type="ECO:0000256" key="9">
    <source>
        <dbReference type="ARBA" id="ARBA00022840"/>
    </source>
</evidence>
<evidence type="ECO:0000259" key="15">
    <source>
        <dbReference type="Pfam" id="PF02769"/>
    </source>
</evidence>
<dbReference type="Gene3D" id="3.90.650.10">
    <property type="entry name" value="PurM-like C-terminal domain"/>
    <property type="match status" value="2"/>
</dbReference>
<reference evidence="19 20" key="1">
    <citation type="submission" date="2019-05" db="EMBL/GenBank/DDBJ databases">
        <title>Genome sequences of Thalassotalea litorea 1K03283.</title>
        <authorList>
            <person name="Zhang D."/>
        </authorList>
    </citation>
    <scope>NUCLEOTIDE SEQUENCE [LARGE SCALE GENOMIC DNA]</scope>
    <source>
        <strain evidence="19 20">MCCC 1K03283</strain>
    </source>
</reference>
<dbReference type="SUPFAM" id="SSF109736">
    <property type="entry name" value="FGAM synthase PurL, linker domain"/>
    <property type="match status" value="1"/>
</dbReference>
<dbReference type="FunFam" id="3.90.650.10:FF:000005">
    <property type="entry name" value="Phosphoribosylformylglycinamidine synthase"/>
    <property type="match status" value="1"/>
</dbReference>
<dbReference type="FunFam" id="3.30.1330.10:FF:000002">
    <property type="entry name" value="Phosphoribosylformylglycinamidine synthase"/>
    <property type="match status" value="1"/>
</dbReference>
<keyword evidence="6 14" id="KW-0479">Metal-binding</keyword>
<dbReference type="CDD" id="cd02203">
    <property type="entry name" value="PurL_repeat1"/>
    <property type="match status" value="1"/>
</dbReference>
<dbReference type="Gene3D" id="3.40.50.880">
    <property type="match status" value="1"/>
</dbReference>
<dbReference type="InterPro" id="IPR036921">
    <property type="entry name" value="PurM-like_N_sf"/>
</dbReference>
<dbReference type="NCBIfam" id="TIGR01735">
    <property type="entry name" value="FGAM_synt"/>
    <property type="match status" value="1"/>
</dbReference>
<dbReference type="SUPFAM" id="SSF82697">
    <property type="entry name" value="PurS-like"/>
    <property type="match status" value="1"/>
</dbReference>
<feature type="domain" description="Phosphoribosylformylglycinamidine synthase N-terminal" evidence="17">
    <location>
        <begin position="35"/>
        <end position="150"/>
    </location>
</feature>
<proteinExistence type="inferred from homology"/>
<dbReference type="InterPro" id="IPR041609">
    <property type="entry name" value="PurL_linker"/>
</dbReference>
<comment type="pathway">
    <text evidence="2 14">Purine metabolism; IMP biosynthesis via de novo pathway; 5-amino-1-(5-phospho-D-ribosyl)imidazole from N(2)-formyl-N(1)-(5-phospho-D-ribosyl)glycinamide: step 1/2.</text>
</comment>
<evidence type="ECO:0000256" key="4">
    <source>
        <dbReference type="ARBA" id="ARBA00022490"/>
    </source>
</evidence>
<evidence type="ECO:0000256" key="11">
    <source>
        <dbReference type="ARBA" id="ARBA00022962"/>
    </source>
</evidence>
<comment type="function">
    <text evidence="13 14">Phosphoribosylformylglycinamidine synthase involved in the purines biosynthetic pathway. Catalyzes the ATP-dependent conversion of formylglycinamide ribonucleotide (FGAR) and glutamine to yield formylglycinamidine ribonucleotide (FGAM) and glutamate.</text>
</comment>
<evidence type="ECO:0000313" key="19">
    <source>
        <dbReference type="EMBL" id="TLU66796.1"/>
    </source>
</evidence>
<evidence type="ECO:0000256" key="7">
    <source>
        <dbReference type="ARBA" id="ARBA00022741"/>
    </source>
</evidence>
<evidence type="ECO:0000256" key="6">
    <source>
        <dbReference type="ARBA" id="ARBA00022723"/>
    </source>
</evidence>
<feature type="binding site" evidence="14">
    <location>
        <position position="727"/>
    </location>
    <ligand>
        <name>Mg(2+)</name>
        <dbReference type="ChEBI" id="CHEBI:18420"/>
    </ligand>
</feature>
<dbReference type="InterPro" id="IPR055181">
    <property type="entry name" value="FGAR-AT_PurM_N-like"/>
</dbReference>
<dbReference type="GO" id="GO:0006189">
    <property type="term" value="P:'de novo' IMP biosynthetic process"/>
    <property type="evidence" value="ECO:0007669"/>
    <property type="project" value="UniProtKB-UniRule"/>
</dbReference>
<protein>
    <recommendedName>
        <fullName evidence="14">Phosphoribosylformylglycinamidine synthase</fullName>
        <shortName evidence="14">FGAM synthase</shortName>
        <shortName evidence="14">FGAMS</shortName>
        <ecNumber evidence="14">6.3.5.3</ecNumber>
    </recommendedName>
    <alternativeName>
        <fullName evidence="14">Formylglycinamide ribonucleotide amidotransferase</fullName>
        <shortName evidence="14">FGAR amidotransferase</shortName>
        <shortName evidence="14">FGAR-AT</shortName>
    </alternativeName>
</protein>